<organism evidence="2">
    <name type="scientific">Anthurium amnicola</name>
    <dbReference type="NCBI Taxonomy" id="1678845"/>
    <lineage>
        <taxon>Eukaryota</taxon>
        <taxon>Viridiplantae</taxon>
        <taxon>Streptophyta</taxon>
        <taxon>Embryophyta</taxon>
        <taxon>Tracheophyta</taxon>
        <taxon>Spermatophyta</taxon>
        <taxon>Magnoliopsida</taxon>
        <taxon>Liliopsida</taxon>
        <taxon>Araceae</taxon>
        <taxon>Pothoideae</taxon>
        <taxon>Potheae</taxon>
        <taxon>Anthurium</taxon>
    </lineage>
</organism>
<evidence type="ECO:0000313" key="2">
    <source>
        <dbReference type="EMBL" id="JAT59820.1"/>
    </source>
</evidence>
<dbReference type="PANTHER" id="PTHR48478:SF1">
    <property type="entry name" value="LECTIN-LIKE"/>
    <property type="match status" value="1"/>
</dbReference>
<feature type="compositionally biased region" description="Basic and acidic residues" evidence="1">
    <location>
        <begin position="19"/>
        <end position="30"/>
    </location>
</feature>
<gene>
    <name evidence="2" type="primary">PP2A1_5</name>
    <name evidence="2" type="ORF">g.41739</name>
</gene>
<dbReference type="AlphaFoldDB" id="A0A1D1YYU8"/>
<feature type="region of interest" description="Disordered" evidence="1">
    <location>
        <begin position="1"/>
        <end position="32"/>
    </location>
</feature>
<protein>
    <submittedName>
        <fullName evidence="2">Protein PHLOEM PROTEIN 2-LIKE A1</fullName>
    </submittedName>
</protein>
<proteinExistence type="predicted"/>
<dbReference type="InterPro" id="IPR025886">
    <property type="entry name" value="PP2-like"/>
</dbReference>
<dbReference type="PANTHER" id="PTHR48478">
    <property type="entry name" value="LECTIN-LIKE"/>
    <property type="match status" value="1"/>
</dbReference>
<dbReference type="EMBL" id="GDJX01008116">
    <property type="protein sequence ID" value="JAT59820.1"/>
    <property type="molecule type" value="Transcribed_RNA"/>
</dbReference>
<accession>A0A1D1YYU8</accession>
<dbReference type="Pfam" id="PF14299">
    <property type="entry name" value="PP2"/>
    <property type="match status" value="1"/>
</dbReference>
<dbReference type="GO" id="GO:0030246">
    <property type="term" value="F:carbohydrate binding"/>
    <property type="evidence" value="ECO:0007669"/>
    <property type="project" value="InterPro"/>
</dbReference>
<dbReference type="InterPro" id="IPR052147">
    <property type="entry name" value="PP2-like/Lectin"/>
</dbReference>
<evidence type="ECO:0000256" key="1">
    <source>
        <dbReference type="SAM" id="MobiDB-lite"/>
    </source>
</evidence>
<reference evidence="2" key="1">
    <citation type="submission" date="2015-07" db="EMBL/GenBank/DDBJ databases">
        <title>Transcriptome Assembly of Anthurium amnicola.</title>
        <authorList>
            <person name="Suzuki J."/>
        </authorList>
    </citation>
    <scope>NUCLEOTIDE SEQUENCE</scope>
</reference>
<feature type="compositionally biased region" description="Polar residues" evidence="1">
    <location>
        <begin position="1"/>
        <end position="15"/>
    </location>
</feature>
<sequence>MGNNCPSSLKHQPPTTEGAPKHPERPEGSDKFPISLPHRYEVIVAEADDIPAGNLEDHIYSGIFLNHKRKKFWVDEKSGCNCFTLFARELSITWGNDKRYWEWYSWQEARFATVEVARLLKVVWLEIDGKFDISYLTPGATYQLSFLVLMIDDPSNGWDVPVNLSLTVPTGNKQTCQVEMKDKPKEQWLELVVGEFKTTTSSKGDIEFSLYQNQDWKSGLIVKGVSFRPKK</sequence>
<name>A0A1D1YYU8_9ARAE</name>